<sequence length="127" mass="13632">MGGDARFRGNCAPQVYEWLIRQSGARSLIDPCFGSGTSLDVALRLGLDAQGSDLSVGAYHQGVASRLRARGAQVRLGLDASAPGWPGHFRAADLVVAHPAYGTQLAYHARPRQVTRGFVLNSMDLRK</sequence>
<dbReference type="EMBL" id="BMQM01000025">
    <property type="protein sequence ID" value="GGR67295.1"/>
    <property type="molecule type" value="Genomic_DNA"/>
</dbReference>
<accession>A0ABQ2RU58</accession>
<proteinExistence type="predicted"/>
<gene>
    <name evidence="1" type="ORF">GCM10008959_31840</name>
</gene>
<evidence type="ECO:0008006" key="3">
    <source>
        <dbReference type="Google" id="ProtNLM"/>
    </source>
</evidence>
<name>A0ABQ2RU58_9DEIO</name>
<dbReference type="SUPFAM" id="SSF53335">
    <property type="entry name" value="S-adenosyl-L-methionine-dependent methyltransferases"/>
    <property type="match status" value="1"/>
</dbReference>
<dbReference type="RefSeq" id="WP_189065976.1">
    <property type="nucleotide sequence ID" value="NZ_BMQM01000025.1"/>
</dbReference>
<reference evidence="2" key="1">
    <citation type="journal article" date="2019" name="Int. J. Syst. Evol. Microbiol.">
        <title>The Global Catalogue of Microorganisms (GCM) 10K type strain sequencing project: providing services to taxonomists for standard genome sequencing and annotation.</title>
        <authorList>
            <consortium name="The Broad Institute Genomics Platform"/>
            <consortium name="The Broad Institute Genome Sequencing Center for Infectious Disease"/>
            <person name="Wu L."/>
            <person name="Ma J."/>
        </authorList>
    </citation>
    <scope>NUCLEOTIDE SEQUENCE [LARGE SCALE GENOMIC DNA]</scope>
    <source>
        <strain evidence="2">JCM 31404</strain>
    </source>
</reference>
<evidence type="ECO:0000313" key="2">
    <source>
        <dbReference type="Proteomes" id="UP000634308"/>
    </source>
</evidence>
<dbReference type="Proteomes" id="UP000634308">
    <property type="component" value="Unassembled WGS sequence"/>
</dbReference>
<dbReference type="InterPro" id="IPR029063">
    <property type="entry name" value="SAM-dependent_MTases_sf"/>
</dbReference>
<dbReference type="Gene3D" id="3.40.50.150">
    <property type="entry name" value="Vaccinia Virus protein VP39"/>
    <property type="match status" value="1"/>
</dbReference>
<comment type="caution">
    <text evidence="1">The sequence shown here is derived from an EMBL/GenBank/DDBJ whole genome shotgun (WGS) entry which is preliminary data.</text>
</comment>
<keyword evidence="2" id="KW-1185">Reference proteome</keyword>
<protein>
    <recommendedName>
        <fullName evidence="3">DNA methylase N-4/N-6 domain-containing protein</fullName>
    </recommendedName>
</protein>
<organism evidence="1 2">
    <name type="scientific">Deinococcus seoulensis</name>
    <dbReference type="NCBI Taxonomy" id="1837379"/>
    <lineage>
        <taxon>Bacteria</taxon>
        <taxon>Thermotogati</taxon>
        <taxon>Deinococcota</taxon>
        <taxon>Deinococci</taxon>
        <taxon>Deinococcales</taxon>
        <taxon>Deinococcaceae</taxon>
        <taxon>Deinococcus</taxon>
    </lineage>
</organism>
<evidence type="ECO:0000313" key="1">
    <source>
        <dbReference type="EMBL" id="GGR67295.1"/>
    </source>
</evidence>